<dbReference type="AlphaFoldDB" id="A0A785IUX6"/>
<protein>
    <submittedName>
        <fullName evidence="1">Uncharacterized protein</fullName>
    </submittedName>
</protein>
<organism evidence="1">
    <name type="scientific">Escherichia coli</name>
    <dbReference type="NCBI Taxonomy" id="562"/>
    <lineage>
        <taxon>Bacteria</taxon>
        <taxon>Pseudomonadati</taxon>
        <taxon>Pseudomonadota</taxon>
        <taxon>Gammaproteobacteria</taxon>
        <taxon>Enterobacterales</taxon>
        <taxon>Enterobacteriaceae</taxon>
        <taxon>Escherichia</taxon>
    </lineage>
</organism>
<name>A0A785IUX6_ECOLX</name>
<accession>A0A785IUX6</accession>
<dbReference type="Proteomes" id="UP000843571">
    <property type="component" value="Unassembled WGS sequence"/>
</dbReference>
<gene>
    <name evidence="1" type="ORF">HIE29_003542</name>
</gene>
<evidence type="ECO:0000313" key="1">
    <source>
        <dbReference type="EMBL" id="HAH7770074.1"/>
    </source>
</evidence>
<proteinExistence type="predicted"/>
<comment type="caution">
    <text evidence="1">The sequence shown here is derived from an EMBL/GenBank/DDBJ whole genome shotgun (WGS) entry which is preliminary data.</text>
</comment>
<reference evidence="1" key="2">
    <citation type="submission" date="2020-01" db="EMBL/GenBank/DDBJ databases">
        <authorList>
            <consortium name="NCBI Pathogen Detection Project"/>
        </authorList>
    </citation>
    <scope>NUCLEOTIDE SEQUENCE</scope>
    <source>
        <strain evidence="1">C0382</strain>
    </source>
</reference>
<dbReference type="EMBL" id="DABCJL010000008">
    <property type="protein sequence ID" value="HAH7770074.1"/>
    <property type="molecule type" value="Genomic_DNA"/>
</dbReference>
<sequence>MVIITLILAGPSGGVACHGAGASRKKASFCIFIGHHHLCILLIINGYLFFACRIECFLFDIERVFLKLFARCMFKALRRKYGS</sequence>
<reference evidence="1" key="1">
    <citation type="journal article" date="2018" name="Genome Biol.">
        <title>SKESA: strategic k-mer extension for scrupulous assemblies.</title>
        <authorList>
            <person name="Souvorov A."/>
            <person name="Agarwala R."/>
            <person name="Lipman D.J."/>
        </authorList>
    </citation>
    <scope>NUCLEOTIDE SEQUENCE [LARGE SCALE GENOMIC DNA]</scope>
    <source>
        <strain evidence="1">C0382</strain>
    </source>
</reference>